<evidence type="ECO:0000256" key="7">
    <source>
        <dbReference type="ARBA" id="ARBA00022705"/>
    </source>
</evidence>
<dbReference type="NCBIfam" id="NF002677">
    <property type="entry name" value="PRK02406.1"/>
    <property type="match status" value="1"/>
</dbReference>
<proteinExistence type="inferred from homology"/>
<feature type="site" description="Substrate discrimination" evidence="15">
    <location>
        <position position="17"/>
    </location>
</feature>
<dbReference type="HAMAP" id="MF_01113">
    <property type="entry name" value="DNApol_IV"/>
    <property type="match status" value="1"/>
</dbReference>
<comment type="cofactor">
    <cofactor evidence="15">
        <name>Mg(2+)</name>
        <dbReference type="ChEBI" id="CHEBI:18420"/>
    </cofactor>
    <text evidence="15">Binds 2 magnesium ions per subunit.</text>
</comment>
<keyword evidence="18" id="KW-1185">Reference proteome</keyword>
<keyword evidence="3 15" id="KW-0515">Mutator protein</keyword>
<evidence type="ECO:0000256" key="3">
    <source>
        <dbReference type="ARBA" id="ARBA00022457"/>
    </source>
</evidence>
<evidence type="ECO:0000313" key="18">
    <source>
        <dbReference type="Proteomes" id="UP000218387"/>
    </source>
</evidence>
<evidence type="ECO:0000256" key="1">
    <source>
        <dbReference type="ARBA" id="ARBA00004496"/>
    </source>
</evidence>
<protein>
    <recommendedName>
        <fullName evidence="15">DNA polymerase IV</fullName>
        <shortName evidence="15">Pol IV</shortName>
        <ecNumber evidence="15">2.7.7.7</ecNumber>
    </recommendedName>
</protein>
<evidence type="ECO:0000256" key="6">
    <source>
        <dbReference type="ARBA" id="ARBA00022695"/>
    </source>
</evidence>
<keyword evidence="5 15" id="KW-0808">Transferase</keyword>
<dbReference type="InterPro" id="IPR043128">
    <property type="entry name" value="Rev_trsase/Diguanyl_cyclase"/>
</dbReference>
<dbReference type="InterPro" id="IPR043502">
    <property type="entry name" value="DNA/RNA_pol_sf"/>
</dbReference>
<dbReference type="AlphaFoldDB" id="A0A4P9C6V3"/>
<dbReference type="InterPro" id="IPR036775">
    <property type="entry name" value="DNA_pol_Y-fam_lit_finger_sf"/>
</dbReference>
<dbReference type="PANTHER" id="PTHR11076">
    <property type="entry name" value="DNA REPAIR POLYMERASE UMUC / TRANSFERASE FAMILY MEMBER"/>
    <property type="match status" value="1"/>
</dbReference>
<keyword evidence="12 15" id="KW-0238">DNA-binding</keyword>
<keyword evidence="6 15" id="KW-0548">Nucleotidyltransferase</keyword>
<comment type="function">
    <text evidence="15">Poorly processive, error-prone DNA polymerase involved in untargeted mutagenesis. Copies undamaged DNA at stalled replication forks, which arise in vivo from mismatched or misaligned primer ends. These misaligned primers can be extended by PolIV. Exhibits no 3'-5' exonuclease (proofreading) activity. May be involved in translesional synthesis, in conjunction with the beta clamp from PolIII.</text>
</comment>
<comment type="subunit">
    <text evidence="15">Monomer.</text>
</comment>
<dbReference type="GO" id="GO:0000287">
    <property type="term" value="F:magnesium ion binding"/>
    <property type="evidence" value="ECO:0007669"/>
    <property type="project" value="UniProtKB-UniRule"/>
</dbReference>
<feature type="domain" description="UmuC" evidence="16">
    <location>
        <begin position="8"/>
        <end position="190"/>
    </location>
</feature>
<evidence type="ECO:0000256" key="11">
    <source>
        <dbReference type="ARBA" id="ARBA00022932"/>
    </source>
</evidence>
<dbReference type="CDD" id="cd03586">
    <property type="entry name" value="PolY_Pol_IV_kappa"/>
    <property type="match status" value="1"/>
</dbReference>
<dbReference type="NCBIfam" id="NF002848">
    <property type="entry name" value="PRK03103.1"/>
    <property type="match status" value="1"/>
</dbReference>
<organism evidence="17 18">
    <name type="scientific">Eubacterium maltosivorans</name>
    <dbReference type="NCBI Taxonomy" id="2041044"/>
    <lineage>
        <taxon>Bacteria</taxon>
        <taxon>Bacillati</taxon>
        <taxon>Bacillota</taxon>
        <taxon>Clostridia</taxon>
        <taxon>Eubacteriales</taxon>
        <taxon>Eubacteriaceae</taxon>
        <taxon>Eubacterium</taxon>
    </lineage>
</organism>
<dbReference type="RefSeq" id="WP_096919952.1">
    <property type="nucleotide sequence ID" value="NZ_CP029487.1"/>
</dbReference>
<dbReference type="Pfam" id="PF11799">
    <property type="entry name" value="IMS_C"/>
    <property type="match status" value="1"/>
</dbReference>
<dbReference type="Pfam" id="PF21999">
    <property type="entry name" value="IMS_HHH_1"/>
    <property type="match status" value="1"/>
</dbReference>
<feature type="binding site" evidence="15">
    <location>
        <position position="12"/>
    </location>
    <ligand>
        <name>Mg(2+)</name>
        <dbReference type="ChEBI" id="CHEBI:18420"/>
    </ligand>
</feature>
<dbReference type="GO" id="GO:0006281">
    <property type="term" value="P:DNA repair"/>
    <property type="evidence" value="ECO:0007669"/>
    <property type="project" value="UniProtKB-UniRule"/>
</dbReference>
<evidence type="ECO:0000256" key="10">
    <source>
        <dbReference type="ARBA" id="ARBA00022842"/>
    </source>
</evidence>
<evidence type="ECO:0000256" key="8">
    <source>
        <dbReference type="ARBA" id="ARBA00022723"/>
    </source>
</evidence>
<dbReference type="Pfam" id="PF00817">
    <property type="entry name" value="IMS"/>
    <property type="match status" value="1"/>
</dbReference>
<evidence type="ECO:0000256" key="4">
    <source>
        <dbReference type="ARBA" id="ARBA00022490"/>
    </source>
</evidence>
<evidence type="ECO:0000259" key="16">
    <source>
        <dbReference type="PROSITE" id="PS50173"/>
    </source>
</evidence>
<dbReference type="InterPro" id="IPR017961">
    <property type="entry name" value="DNA_pol_Y-fam_little_finger"/>
</dbReference>
<dbReference type="Gene3D" id="3.30.70.270">
    <property type="match status" value="1"/>
</dbReference>
<evidence type="ECO:0000256" key="15">
    <source>
        <dbReference type="HAMAP-Rule" id="MF_01113"/>
    </source>
</evidence>
<gene>
    <name evidence="15" type="primary">dinB</name>
    <name evidence="17" type="ORF">CPZ25_006905</name>
</gene>
<dbReference type="GO" id="GO:0006261">
    <property type="term" value="P:DNA-templated DNA replication"/>
    <property type="evidence" value="ECO:0007669"/>
    <property type="project" value="UniProtKB-UniRule"/>
</dbReference>
<dbReference type="EC" id="2.7.7.7" evidence="15"/>
<keyword evidence="8 15" id="KW-0479">Metal-binding</keyword>
<keyword evidence="11 15" id="KW-0239">DNA-directed DNA polymerase</keyword>
<sequence length="422" mass="47801">MERKDRVILHSDCNSFYASVEALHHPELAGLPLAVAGDPENRHGIILAKNQLAKQHGVKTAEAIWEAKQKCPGLVVIQPDYPLYSKFSKMARAIYYSYTDKVEPFGLDEAWLDVTGSVHLFGSGEEIAQEIRKRIREELGITVSIGVSWNKIFAKFGSDYKKPDAVTNITRENYKKIVWEKPVGDLLYVGRATERKLRKRGIDTVGRLAEVPVTELRLWFGKIGEVLWTFANGHDISEVKLFDPQHNDNDRVIKSIGNSITTPRDLVCENEVKLVLYMLTESVAMRTREAGFKCKTFAISVRDKNLQSFTRQLKLDKPTDITREMAEAAIKLFKANYNFSDQSAIRSLGVRACDLIGAATPVQLDLFGSEEQRIRQERLDSTIDKLRSRFGNNIVRRAITLGDTMSELDPKRDNVIHPVGYF</sequence>
<dbReference type="Gene3D" id="3.30.1490.100">
    <property type="entry name" value="DNA polymerase, Y-family, little finger domain"/>
    <property type="match status" value="1"/>
</dbReference>
<dbReference type="InterPro" id="IPR053848">
    <property type="entry name" value="IMS_HHH_1"/>
</dbReference>
<evidence type="ECO:0000256" key="9">
    <source>
        <dbReference type="ARBA" id="ARBA00022763"/>
    </source>
</evidence>
<evidence type="ECO:0000256" key="5">
    <source>
        <dbReference type="ARBA" id="ARBA00022679"/>
    </source>
</evidence>
<keyword evidence="10 15" id="KW-0460">Magnesium</keyword>
<feature type="binding site" evidence="15">
    <location>
        <position position="108"/>
    </location>
    <ligand>
        <name>Mg(2+)</name>
        <dbReference type="ChEBI" id="CHEBI:18420"/>
    </ligand>
</feature>
<reference evidence="17 18" key="1">
    <citation type="submission" date="2018-05" db="EMBL/GenBank/DDBJ databases">
        <title>Genome comparison of Eubacterium sp.</title>
        <authorList>
            <person name="Feng Y."/>
            <person name="Sanchez-Andrea I."/>
            <person name="Stams A.J.M."/>
            <person name="De Vos W.M."/>
        </authorList>
    </citation>
    <scope>NUCLEOTIDE SEQUENCE [LARGE SCALE GENOMIC DNA]</scope>
    <source>
        <strain evidence="17 18">YI</strain>
    </source>
</reference>
<dbReference type="Gene3D" id="3.40.1170.60">
    <property type="match status" value="1"/>
</dbReference>
<evidence type="ECO:0000256" key="14">
    <source>
        <dbReference type="ARBA" id="ARBA00049244"/>
    </source>
</evidence>
<dbReference type="GO" id="GO:0042276">
    <property type="term" value="P:error-prone translesion synthesis"/>
    <property type="evidence" value="ECO:0007669"/>
    <property type="project" value="TreeGrafter"/>
</dbReference>
<dbReference type="EMBL" id="CP029487">
    <property type="protein sequence ID" value="QCT71064.1"/>
    <property type="molecule type" value="Genomic_DNA"/>
</dbReference>
<dbReference type="KEGG" id="emt:CPZ25_006905"/>
<feature type="active site" evidence="15">
    <location>
        <position position="109"/>
    </location>
</feature>
<dbReference type="GO" id="GO:0005829">
    <property type="term" value="C:cytosol"/>
    <property type="evidence" value="ECO:0007669"/>
    <property type="project" value="TreeGrafter"/>
</dbReference>
<comment type="similarity">
    <text evidence="2 15">Belongs to the DNA polymerase type-Y family.</text>
</comment>
<name>A0A4P9C6V3_EUBML</name>
<dbReference type="PANTHER" id="PTHR11076:SF35">
    <property type="entry name" value="DNA REPAIR PROTEIN HOMOLOG YOBH"/>
    <property type="match status" value="1"/>
</dbReference>
<dbReference type="GO" id="GO:0003684">
    <property type="term" value="F:damaged DNA binding"/>
    <property type="evidence" value="ECO:0007669"/>
    <property type="project" value="InterPro"/>
</dbReference>
<evidence type="ECO:0000313" key="17">
    <source>
        <dbReference type="EMBL" id="QCT71064.1"/>
    </source>
</evidence>
<dbReference type="InterPro" id="IPR001126">
    <property type="entry name" value="UmuC"/>
</dbReference>
<dbReference type="InterPro" id="IPR022880">
    <property type="entry name" value="DNApol_IV"/>
</dbReference>
<comment type="catalytic activity">
    <reaction evidence="14 15">
        <text>DNA(n) + a 2'-deoxyribonucleoside 5'-triphosphate = DNA(n+1) + diphosphate</text>
        <dbReference type="Rhea" id="RHEA:22508"/>
        <dbReference type="Rhea" id="RHEA-COMP:17339"/>
        <dbReference type="Rhea" id="RHEA-COMP:17340"/>
        <dbReference type="ChEBI" id="CHEBI:33019"/>
        <dbReference type="ChEBI" id="CHEBI:61560"/>
        <dbReference type="ChEBI" id="CHEBI:173112"/>
        <dbReference type="EC" id="2.7.7.7"/>
    </reaction>
</comment>
<dbReference type="PROSITE" id="PS50173">
    <property type="entry name" value="UMUC"/>
    <property type="match status" value="1"/>
</dbReference>
<dbReference type="GO" id="GO:0009432">
    <property type="term" value="P:SOS response"/>
    <property type="evidence" value="ECO:0007669"/>
    <property type="project" value="TreeGrafter"/>
</dbReference>
<dbReference type="SUPFAM" id="SSF100879">
    <property type="entry name" value="Lesion bypass DNA polymerase (Y-family), little finger domain"/>
    <property type="match status" value="1"/>
</dbReference>
<dbReference type="GO" id="GO:0003887">
    <property type="term" value="F:DNA-directed DNA polymerase activity"/>
    <property type="evidence" value="ECO:0007669"/>
    <property type="project" value="UniProtKB-UniRule"/>
</dbReference>
<keyword evidence="9 15" id="KW-0227">DNA damage</keyword>
<evidence type="ECO:0000256" key="2">
    <source>
        <dbReference type="ARBA" id="ARBA00010945"/>
    </source>
</evidence>
<keyword evidence="4 15" id="KW-0963">Cytoplasm</keyword>
<comment type="subcellular location">
    <subcellularLocation>
        <location evidence="1 15">Cytoplasm</location>
    </subcellularLocation>
</comment>
<dbReference type="InterPro" id="IPR050116">
    <property type="entry name" value="DNA_polymerase-Y"/>
</dbReference>
<evidence type="ECO:0000256" key="13">
    <source>
        <dbReference type="ARBA" id="ARBA00023204"/>
    </source>
</evidence>
<keyword evidence="13 15" id="KW-0234">DNA repair</keyword>
<dbReference type="Gene3D" id="1.10.150.20">
    <property type="entry name" value="5' to 3' exonuclease, C-terminal subdomain"/>
    <property type="match status" value="1"/>
</dbReference>
<dbReference type="Proteomes" id="UP000218387">
    <property type="component" value="Chromosome"/>
</dbReference>
<keyword evidence="7 15" id="KW-0235">DNA replication</keyword>
<accession>A0A4P9C6V3</accession>
<dbReference type="SUPFAM" id="SSF56672">
    <property type="entry name" value="DNA/RNA polymerases"/>
    <property type="match status" value="1"/>
</dbReference>
<evidence type="ECO:0000256" key="12">
    <source>
        <dbReference type="ARBA" id="ARBA00023125"/>
    </source>
</evidence>